<dbReference type="Pfam" id="PF00583">
    <property type="entry name" value="Acetyltransf_1"/>
    <property type="match status" value="1"/>
</dbReference>
<evidence type="ECO:0000313" key="5">
    <source>
        <dbReference type="Proteomes" id="UP000538292"/>
    </source>
</evidence>
<dbReference type="CDD" id="cd04301">
    <property type="entry name" value="NAT_SF"/>
    <property type="match status" value="1"/>
</dbReference>
<evidence type="ECO:0000259" key="3">
    <source>
        <dbReference type="PROSITE" id="PS51186"/>
    </source>
</evidence>
<proteinExistence type="predicted"/>
<dbReference type="Proteomes" id="UP000538292">
    <property type="component" value="Unassembled WGS sequence"/>
</dbReference>
<comment type="caution">
    <text evidence="4">The sequence shown here is derived from an EMBL/GenBank/DDBJ whole genome shotgun (WGS) entry which is preliminary data.</text>
</comment>
<dbReference type="InterPro" id="IPR016181">
    <property type="entry name" value="Acyl_CoA_acyltransferase"/>
</dbReference>
<keyword evidence="2" id="KW-0012">Acyltransferase</keyword>
<reference evidence="4 5" key="1">
    <citation type="submission" date="2020-07" db="EMBL/GenBank/DDBJ databases">
        <title>Thermoactinomyces phylogeny.</title>
        <authorList>
            <person name="Dunlap C."/>
        </authorList>
    </citation>
    <scope>NUCLEOTIDE SEQUENCE [LARGE SCALE GENOMIC DNA]</scope>
    <source>
        <strain evidence="4 5">AMNI-1</strain>
    </source>
</reference>
<feature type="domain" description="N-acetyltransferase" evidence="3">
    <location>
        <begin position="1"/>
        <end position="158"/>
    </location>
</feature>
<evidence type="ECO:0000256" key="1">
    <source>
        <dbReference type="ARBA" id="ARBA00022679"/>
    </source>
</evidence>
<dbReference type="GO" id="GO:0016747">
    <property type="term" value="F:acyltransferase activity, transferring groups other than amino-acyl groups"/>
    <property type="evidence" value="ECO:0007669"/>
    <property type="project" value="InterPro"/>
</dbReference>
<protein>
    <submittedName>
        <fullName evidence="4">GNAT family N-acetyltransferase</fullName>
    </submittedName>
</protein>
<accession>A0A7W1XRE4</accession>
<sequence length="159" mass="18417">MNKDSLEEMTRLLNEAYSMWLARGLKYVAATQSVEITRARIKDAVSLVGWYQQKMIGTITYYSPEINAGCDWYDREGVGRFGQFATHPDYRKLGIGSKLLERVENMARSEGVDELALDTAKDAVELIQYYKKKGYRFIQYVDWNITNYRSVVLSKKMTL</sequence>
<dbReference type="InterPro" id="IPR000182">
    <property type="entry name" value="GNAT_dom"/>
</dbReference>
<dbReference type="EMBL" id="JACEOL010000020">
    <property type="protein sequence ID" value="MBA4601933.1"/>
    <property type="molecule type" value="Genomic_DNA"/>
</dbReference>
<dbReference type="SUPFAM" id="SSF55729">
    <property type="entry name" value="Acyl-CoA N-acyltransferases (Nat)"/>
    <property type="match status" value="1"/>
</dbReference>
<keyword evidence="1 4" id="KW-0808">Transferase</keyword>
<name>A0A7W1XRE4_9BACL</name>
<dbReference type="Gene3D" id="3.40.630.30">
    <property type="match status" value="1"/>
</dbReference>
<gene>
    <name evidence="4" type="ORF">H2C83_06295</name>
</gene>
<evidence type="ECO:0000256" key="2">
    <source>
        <dbReference type="ARBA" id="ARBA00023315"/>
    </source>
</evidence>
<dbReference type="PROSITE" id="PS51186">
    <property type="entry name" value="GNAT"/>
    <property type="match status" value="1"/>
</dbReference>
<dbReference type="PANTHER" id="PTHR42919">
    <property type="entry name" value="N-ALPHA-ACETYLTRANSFERASE"/>
    <property type="match status" value="1"/>
</dbReference>
<evidence type="ECO:0000313" key="4">
    <source>
        <dbReference type="EMBL" id="MBA4601933.1"/>
    </source>
</evidence>
<dbReference type="InterPro" id="IPR051556">
    <property type="entry name" value="N-term/lysine_N-AcTrnsfr"/>
</dbReference>
<dbReference type="AlphaFoldDB" id="A0A7W1XRE4"/>
<dbReference type="PANTHER" id="PTHR42919:SF8">
    <property type="entry name" value="N-ALPHA-ACETYLTRANSFERASE 50"/>
    <property type="match status" value="1"/>
</dbReference>
<organism evidence="4 5">
    <name type="scientific">Thermoactinomyces mirandus</name>
    <dbReference type="NCBI Taxonomy" id="2756294"/>
    <lineage>
        <taxon>Bacteria</taxon>
        <taxon>Bacillati</taxon>
        <taxon>Bacillota</taxon>
        <taxon>Bacilli</taxon>
        <taxon>Bacillales</taxon>
        <taxon>Thermoactinomycetaceae</taxon>
        <taxon>Thermoactinomyces</taxon>
    </lineage>
</organism>
<keyword evidence="5" id="KW-1185">Reference proteome</keyword>